<comment type="caution">
    <text evidence="2">The sequence shown here is derived from an EMBL/GenBank/DDBJ whole genome shotgun (WGS) entry which is preliminary data.</text>
</comment>
<evidence type="ECO:0000313" key="2">
    <source>
        <dbReference type="EMBL" id="MBO0933704.1"/>
    </source>
</evidence>
<dbReference type="AlphaFoldDB" id="A0A939GAJ9"/>
<dbReference type="Pfam" id="PF14539">
    <property type="entry name" value="DUF4442"/>
    <property type="match status" value="1"/>
</dbReference>
<gene>
    <name evidence="2" type="ORF">J2I48_22035</name>
</gene>
<dbReference type="Gene3D" id="3.10.129.10">
    <property type="entry name" value="Hotdog Thioesterase"/>
    <property type="match status" value="1"/>
</dbReference>
<evidence type="ECO:0000256" key="1">
    <source>
        <dbReference type="SAM" id="Phobius"/>
    </source>
</evidence>
<evidence type="ECO:0000313" key="3">
    <source>
        <dbReference type="Proteomes" id="UP000664795"/>
    </source>
</evidence>
<dbReference type="InterPro" id="IPR029069">
    <property type="entry name" value="HotDog_dom_sf"/>
</dbReference>
<accession>A0A939GAJ9</accession>
<keyword evidence="1" id="KW-0472">Membrane</keyword>
<keyword evidence="3" id="KW-1185">Reference proteome</keyword>
<dbReference type="InterPro" id="IPR027961">
    <property type="entry name" value="DUF4442"/>
</dbReference>
<dbReference type="EMBL" id="JAFMYU010000022">
    <property type="protein sequence ID" value="MBO0933704.1"/>
    <property type="molecule type" value="Genomic_DNA"/>
</dbReference>
<sequence>MKPAFLTTTRKESGKTWRFRTLMNWYPMYFGTGGKILFWSGDSREVQLRLRRNVWSYNYVGTIFGGSMFAASDPFYMLMLLQILGPAYVVWDKAATIRFRKPGRKPLYTKILLTNELIEGVRDDVAANGQTERVLPLEWVDADGVVHAQLERTLYIADKAHYEQRKQDRQSSRFERNQ</sequence>
<feature type="transmembrane region" description="Helical" evidence="1">
    <location>
        <begin position="21"/>
        <end position="41"/>
    </location>
</feature>
<dbReference type="SUPFAM" id="SSF54637">
    <property type="entry name" value="Thioesterase/thiol ester dehydrase-isomerase"/>
    <property type="match status" value="1"/>
</dbReference>
<dbReference type="RefSeq" id="WP_207337671.1">
    <property type="nucleotide sequence ID" value="NZ_JAFMYU010000022.1"/>
</dbReference>
<protein>
    <submittedName>
        <fullName evidence="2">DUF4442 domain-containing protein</fullName>
    </submittedName>
</protein>
<reference evidence="2 3" key="1">
    <citation type="submission" date="2021-03" db="EMBL/GenBank/DDBJ databases">
        <title>Fibrella sp. HMF5036 genome sequencing and assembly.</title>
        <authorList>
            <person name="Kang H."/>
            <person name="Kim H."/>
            <person name="Bae S."/>
            <person name="Joh K."/>
        </authorList>
    </citation>
    <scope>NUCLEOTIDE SEQUENCE [LARGE SCALE GENOMIC DNA]</scope>
    <source>
        <strain evidence="2 3">HMF5036</strain>
    </source>
</reference>
<feature type="transmembrane region" description="Helical" evidence="1">
    <location>
        <begin position="74"/>
        <end position="91"/>
    </location>
</feature>
<keyword evidence="1" id="KW-0812">Transmembrane</keyword>
<dbReference type="Proteomes" id="UP000664795">
    <property type="component" value="Unassembled WGS sequence"/>
</dbReference>
<name>A0A939GAJ9_9BACT</name>
<proteinExistence type="predicted"/>
<keyword evidence="1" id="KW-1133">Transmembrane helix</keyword>
<organism evidence="2 3">
    <name type="scientific">Fibrella aquatilis</name>
    <dbReference type="NCBI Taxonomy" id="2817059"/>
    <lineage>
        <taxon>Bacteria</taxon>
        <taxon>Pseudomonadati</taxon>
        <taxon>Bacteroidota</taxon>
        <taxon>Cytophagia</taxon>
        <taxon>Cytophagales</taxon>
        <taxon>Spirosomataceae</taxon>
        <taxon>Fibrella</taxon>
    </lineage>
</organism>